<dbReference type="STRING" id="511.UZ73_09725"/>
<dbReference type="AlphaFoldDB" id="A0A2U2BFP3"/>
<dbReference type="RefSeq" id="WP_045930561.1">
    <property type="nucleotide sequence ID" value="NZ_CP013119.1"/>
</dbReference>
<accession>A0A2U2BFP3</accession>
<reference evidence="2 3" key="2">
    <citation type="submission" date="2018-05" db="EMBL/GenBank/DDBJ databases">
        <authorList>
            <person name="Lanie J.A."/>
            <person name="Ng W.-L."/>
            <person name="Kazmierczak K.M."/>
            <person name="Andrzejewski T.M."/>
            <person name="Davidsen T.M."/>
            <person name="Wayne K.J."/>
            <person name="Tettelin H."/>
            <person name="Glass J.I."/>
            <person name="Rusch D."/>
            <person name="Podicherti R."/>
            <person name="Tsui H.-C.T."/>
            <person name="Winkler M.E."/>
        </authorList>
    </citation>
    <scope>NUCLEOTIDE SEQUENCE [LARGE SCALE GENOMIC DNA]</scope>
    <source>
        <strain evidence="2 3">YBY</strain>
    </source>
</reference>
<evidence type="ECO:0000313" key="3">
    <source>
        <dbReference type="Proteomes" id="UP000245216"/>
    </source>
</evidence>
<keyword evidence="1" id="KW-0472">Membrane</keyword>
<proteinExistence type="predicted"/>
<reference evidence="2 3" key="1">
    <citation type="submission" date="2018-05" db="EMBL/GenBank/DDBJ databases">
        <title>Genome Sequence of an Efficient Indole-Degrading Bacterium, Alcaligenes sp.YBY.</title>
        <authorList>
            <person name="Yang B."/>
        </authorList>
    </citation>
    <scope>NUCLEOTIDE SEQUENCE [LARGE SCALE GENOMIC DNA]</scope>
    <source>
        <strain evidence="2 3">YBY</strain>
    </source>
</reference>
<evidence type="ECO:0008006" key="4">
    <source>
        <dbReference type="Google" id="ProtNLM"/>
    </source>
</evidence>
<feature type="transmembrane region" description="Helical" evidence="1">
    <location>
        <begin position="77"/>
        <end position="102"/>
    </location>
</feature>
<evidence type="ECO:0000313" key="2">
    <source>
        <dbReference type="EMBL" id="PWE12829.1"/>
    </source>
</evidence>
<feature type="transmembrane region" description="Helical" evidence="1">
    <location>
        <begin position="20"/>
        <end position="44"/>
    </location>
</feature>
<dbReference type="Proteomes" id="UP000245216">
    <property type="component" value="Unassembled WGS sequence"/>
</dbReference>
<dbReference type="EMBL" id="QEXO01000005">
    <property type="protein sequence ID" value="PWE12829.1"/>
    <property type="molecule type" value="Genomic_DNA"/>
</dbReference>
<sequence length="113" mass="12593">MYESRDQPLISGWQFTKRLLVHALIGIVFVAFSLMLGALGHMWFEENVHWHDAALNAAMMVGGLGPMALPETWAGKVFFAIYGAYISLVLAATFGLIIAPVLHRILHTFHLED</sequence>
<protein>
    <recommendedName>
        <fullName evidence="4">Two pore domain potassium channel family protein</fullName>
    </recommendedName>
</protein>
<keyword evidence="1" id="KW-1133">Transmembrane helix</keyword>
<name>A0A2U2BFP3_ALCFA</name>
<comment type="caution">
    <text evidence="2">The sequence shown here is derived from an EMBL/GenBank/DDBJ whole genome shotgun (WGS) entry which is preliminary data.</text>
</comment>
<dbReference type="GeneID" id="29367988"/>
<evidence type="ECO:0000256" key="1">
    <source>
        <dbReference type="SAM" id="Phobius"/>
    </source>
</evidence>
<gene>
    <name evidence="2" type="ORF">DF183_18895</name>
</gene>
<keyword evidence="1" id="KW-0812">Transmembrane</keyword>
<organism evidence="2 3">
    <name type="scientific">Alcaligenes faecalis</name>
    <dbReference type="NCBI Taxonomy" id="511"/>
    <lineage>
        <taxon>Bacteria</taxon>
        <taxon>Pseudomonadati</taxon>
        <taxon>Pseudomonadota</taxon>
        <taxon>Betaproteobacteria</taxon>
        <taxon>Burkholderiales</taxon>
        <taxon>Alcaligenaceae</taxon>
        <taxon>Alcaligenes</taxon>
    </lineage>
</organism>
<dbReference type="KEGG" id="afa:UZ73_09725"/>